<keyword evidence="1" id="KW-1133">Transmembrane helix</keyword>
<evidence type="ECO:0000256" key="1">
    <source>
        <dbReference type="SAM" id="Phobius"/>
    </source>
</evidence>
<keyword evidence="1" id="KW-0812">Transmembrane</keyword>
<protein>
    <recommendedName>
        <fullName evidence="4">Tetraspanin family protein</fullName>
    </recommendedName>
</protein>
<dbReference type="VEuPathDB" id="AmoebaDB:EHI5A_006980"/>
<feature type="transmembrane region" description="Helical" evidence="1">
    <location>
        <begin position="6"/>
        <end position="35"/>
    </location>
</feature>
<feature type="transmembrane region" description="Helical" evidence="1">
    <location>
        <begin position="158"/>
        <end position="182"/>
    </location>
</feature>
<accession>A0A175JDI1</accession>
<reference evidence="2 3" key="1">
    <citation type="submission" date="2016-05" db="EMBL/GenBank/DDBJ databases">
        <title>First whole genome sequencing of Entamoeba histolytica HM1:IMSS-clone-6.</title>
        <authorList>
            <person name="Mukherjee Avik.K."/>
            <person name="Izumyama S."/>
            <person name="Nakada-Tsukui K."/>
            <person name="Nozaki T."/>
        </authorList>
    </citation>
    <scope>NUCLEOTIDE SEQUENCE [LARGE SCALE GENOMIC DNA]</scope>
    <source>
        <strain evidence="2 3">HM1:IMSS clone 6</strain>
    </source>
</reference>
<dbReference type="VEuPathDB" id="AmoebaDB:EHI8A_071950"/>
<evidence type="ECO:0008006" key="4">
    <source>
        <dbReference type="Google" id="ProtNLM"/>
    </source>
</evidence>
<proteinExistence type="predicted"/>
<dbReference type="VEuPathDB" id="AmoebaDB:KM1_064980"/>
<feature type="transmembrane region" description="Helical" evidence="1">
    <location>
        <begin position="77"/>
        <end position="102"/>
    </location>
</feature>
<comment type="caution">
    <text evidence="2">The sequence shown here is derived from an EMBL/GenBank/DDBJ whole genome shotgun (WGS) entry which is preliminary data.</text>
</comment>
<gene>
    <name evidence="2" type="ORF">CL6EHI_152810</name>
</gene>
<dbReference type="VEuPathDB" id="AmoebaDB:EHI_152810"/>
<sequence length="201" mass="22717">MATGFSNFTIIVIIISSITATVGIFMIGHGCICFYNQISSKHALGDYSVSSLSLICGVVAVIVAIIVFYLYQIHSSPSFIIAFSLLFITTLLMSTVTFIAFIDTYSVRSLVKENTSKMMSLEYEFECCGYKSQREYCQYLHKPTCYSRIVKPFMTFRMLCSIAFFSLLIETISFGIFLCLWFDGLEAQPQDMITLHISRVD</sequence>
<keyword evidence="1" id="KW-0472">Membrane</keyword>
<feature type="transmembrane region" description="Helical" evidence="1">
    <location>
        <begin position="47"/>
        <end position="71"/>
    </location>
</feature>
<evidence type="ECO:0000313" key="3">
    <source>
        <dbReference type="Proteomes" id="UP000078387"/>
    </source>
</evidence>
<name>A0A175JDI1_ENTHI</name>
<dbReference type="EMBL" id="BDEQ01000001">
    <property type="protein sequence ID" value="GAT91534.1"/>
    <property type="molecule type" value="Genomic_DNA"/>
</dbReference>
<evidence type="ECO:0000313" key="2">
    <source>
        <dbReference type="EMBL" id="GAT91534.1"/>
    </source>
</evidence>
<dbReference type="Proteomes" id="UP000078387">
    <property type="component" value="Unassembled WGS sequence"/>
</dbReference>
<organism evidence="2 3">
    <name type="scientific">Entamoeba histolytica</name>
    <dbReference type="NCBI Taxonomy" id="5759"/>
    <lineage>
        <taxon>Eukaryota</taxon>
        <taxon>Amoebozoa</taxon>
        <taxon>Evosea</taxon>
        <taxon>Archamoebae</taxon>
        <taxon>Mastigamoebida</taxon>
        <taxon>Entamoebidae</taxon>
        <taxon>Entamoeba</taxon>
    </lineage>
</organism>
<dbReference type="AlphaFoldDB" id="A0A175JDI1"/>
<dbReference type="VEuPathDB" id="AmoebaDB:EHI7A_069530"/>
<dbReference type="eggNOG" id="ENOG502RFDF">
    <property type="taxonomic scope" value="Eukaryota"/>
</dbReference>